<dbReference type="InterPro" id="IPR045274">
    <property type="entry name" value="WAK-like"/>
</dbReference>
<dbReference type="GO" id="GO:0007166">
    <property type="term" value="P:cell surface receptor signaling pathway"/>
    <property type="evidence" value="ECO:0007669"/>
    <property type="project" value="InterPro"/>
</dbReference>
<sequence>MNSKLVLCKKLSMKYCFLGHSGRVEDEVAIEKEKKKDRFFLENGSNLLEELISSCKGTRFRCNPIKSFSSKELLEATNNFKPYFYNDSDYKWYKATLDDRPVLIKRYHVSDYKFAKAYRDIAISTQMSSHKNVLKLLGCCLELRHPALVYEYAENGPFNNKGGIGSNGLSLTWNMRLKVAKGIANAITYLHTSFPRPIIHRDLKLSSMFLDEDFVPKLSNFALSLSIPEGKTHVRGTTVQGTVGFVDPAYLRTSVVTERTDILKFWKGKEEQILKSWKHNCELS</sequence>
<dbReference type="GO" id="GO:0005524">
    <property type="term" value="F:ATP binding"/>
    <property type="evidence" value="ECO:0007669"/>
    <property type="project" value="UniProtKB-KW"/>
</dbReference>
<gene>
    <name evidence="4" type="ORF">TIFTF001_046731</name>
</gene>
<organism evidence="4 5">
    <name type="scientific">Ficus carica</name>
    <name type="common">Common fig</name>
    <dbReference type="NCBI Taxonomy" id="3494"/>
    <lineage>
        <taxon>Eukaryota</taxon>
        <taxon>Viridiplantae</taxon>
        <taxon>Streptophyta</taxon>
        <taxon>Embryophyta</taxon>
        <taxon>Tracheophyta</taxon>
        <taxon>Spermatophyta</taxon>
        <taxon>Magnoliopsida</taxon>
        <taxon>eudicotyledons</taxon>
        <taxon>Gunneridae</taxon>
        <taxon>Pentapetalae</taxon>
        <taxon>rosids</taxon>
        <taxon>fabids</taxon>
        <taxon>Rosales</taxon>
        <taxon>Moraceae</taxon>
        <taxon>Ficeae</taxon>
        <taxon>Ficus</taxon>
    </lineage>
</organism>
<dbReference type="InterPro" id="IPR000719">
    <property type="entry name" value="Prot_kinase_dom"/>
</dbReference>
<dbReference type="GO" id="GO:0004674">
    <property type="term" value="F:protein serine/threonine kinase activity"/>
    <property type="evidence" value="ECO:0007669"/>
    <property type="project" value="TreeGrafter"/>
</dbReference>
<dbReference type="Gene3D" id="3.30.200.20">
    <property type="entry name" value="Phosphorylase Kinase, domain 1"/>
    <property type="match status" value="1"/>
</dbReference>
<name>A0AA88CVR4_FICCA</name>
<dbReference type="EMBL" id="BTGU01004908">
    <property type="protein sequence ID" value="GMN33715.1"/>
    <property type="molecule type" value="Genomic_DNA"/>
</dbReference>
<dbReference type="PROSITE" id="PS50011">
    <property type="entry name" value="PROTEIN_KINASE_DOM"/>
    <property type="match status" value="1"/>
</dbReference>
<evidence type="ECO:0000256" key="1">
    <source>
        <dbReference type="ARBA" id="ARBA00022741"/>
    </source>
</evidence>
<keyword evidence="1" id="KW-0547">Nucleotide-binding</keyword>
<dbReference type="Proteomes" id="UP001187192">
    <property type="component" value="Unassembled WGS sequence"/>
</dbReference>
<dbReference type="AlphaFoldDB" id="A0AA88CVR4"/>
<dbReference type="Pfam" id="PF07714">
    <property type="entry name" value="PK_Tyr_Ser-Thr"/>
    <property type="match status" value="1"/>
</dbReference>
<accession>A0AA88CVR4</accession>
<proteinExistence type="predicted"/>
<evidence type="ECO:0000313" key="5">
    <source>
        <dbReference type="Proteomes" id="UP001187192"/>
    </source>
</evidence>
<feature type="domain" description="Protein kinase" evidence="3">
    <location>
        <begin position="45"/>
        <end position="284"/>
    </location>
</feature>
<comment type="caution">
    <text evidence="4">The sequence shown here is derived from an EMBL/GenBank/DDBJ whole genome shotgun (WGS) entry which is preliminary data.</text>
</comment>
<keyword evidence="5" id="KW-1185">Reference proteome</keyword>
<evidence type="ECO:0000313" key="4">
    <source>
        <dbReference type="EMBL" id="GMN33715.1"/>
    </source>
</evidence>
<dbReference type="PANTHER" id="PTHR27005:SF308">
    <property type="entry name" value="NON-FUNCTIONAL PSEUDOKINASE ZRK2-RELATED"/>
    <property type="match status" value="1"/>
</dbReference>
<dbReference type="SUPFAM" id="SSF56112">
    <property type="entry name" value="Protein kinase-like (PK-like)"/>
    <property type="match status" value="1"/>
</dbReference>
<evidence type="ECO:0000259" key="3">
    <source>
        <dbReference type="PROSITE" id="PS50011"/>
    </source>
</evidence>
<keyword evidence="2" id="KW-0067">ATP-binding</keyword>
<protein>
    <recommendedName>
        <fullName evidence="3">Protein kinase domain-containing protein</fullName>
    </recommendedName>
</protein>
<dbReference type="Gene3D" id="1.10.510.10">
    <property type="entry name" value="Transferase(Phosphotransferase) domain 1"/>
    <property type="match status" value="1"/>
</dbReference>
<dbReference type="PANTHER" id="PTHR27005">
    <property type="entry name" value="WALL-ASSOCIATED RECEPTOR KINASE-LIKE 21"/>
    <property type="match status" value="1"/>
</dbReference>
<dbReference type="InterPro" id="IPR011009">
    <property type="entry name" value="Kinase-like_dom_sf"/>
</dbReference>
<evidence type="ECO:0000256" key="2">
    <source>
        <dbReference type="ARBA" id="ARBA00022840"/>
    </source>
</evidence>
<dbReference type="InterPro" id="IPR001245">
    <property type="entry name" value="Ser-Thr/Tyr_kinase_cat_dom"/>
</dbReference>
<dbReference type="GO" id="GO:0005886">
    <property type="term" value="C:plasma membrane"/>
    <property type="evidence" value="ECO:0007669"/>
    <property type="project" value="TreeGrafter"/>
</dbReference>
<reference evidence="4" key="1">
    <citation type="submission" date="2023-07" db="EMBL/GenBank/DDBJ databases">
        <title>draft genome sequence of fig (Ficus carica).</title>
        <authorList>
            <person name="Takahashi T."/>
            <person name="Nishimura K."/>
        </authorList>
    </citation>
    <scope>NUCLEOTIDE SEQUENCE</scope>
</reference>